<organism evidence="1 2">
    <name type="scientific">Racocetra persica</name>
    <dbReference type="NCBI Taxonomy" id="160502"/>
    <lineage>
        <taxon>Eukaryota</taxon>
        <taxon>Fungi</taxon>
        <taxon>Fungi incertae sedis</taxon>
        <taxon>Mucoromycota</taxon>
        <taxon>Glomeromycotina</taxon>
        <taxon>Glomeromycetes</taxon>
        <taxon>Diversisporales</taxon>
        <taxon>Gigasporaceae</taxon>
        <taxon>Racocetra</taxon>
    </lineage>
</organism>
<accession>A0ACA9MUJ6</accession>
<name>A0ACA9MUJ6_9GLOM</name>
<protein>
    <submittedName>
        <fullName evidence="1">3090_t:CDS:1</fullName>
    </submittedName>
</protein>
<dbReference type="Proteomes" id="UP000789920">
    <property type="component" value="Unassembled WGS sequence"/>
</dbReference>
<gene>
    <name evidence="1" type="ORF">RPERSI_LOCUS5862</name>
</gene>
<keyword evidence="2" id="KW-1185">Reference proteome</keyword>
<reference evidence="1" key="1">
    <citation type="submission" date="2021-06" db="EMBL/GenBank/DDBJ databases">
        <authorList>
            <person name="Kallberg Y."/>
            <person name="Tangrot J."/>
            <person name="Rosling A."/>
        </authorList>
    </citation>
    <scope>NUCLEOTIDE SEQUENCE</scope>
    <source>
        <strain evidence="1">MA461A</strain>
    </source>
</reference>
<feature type="non-terminal residue" evidence="1">
    <location>
        <position position="1"/>
    </location>
</feature>
<sequence length="645" mass="74162">IFDFETKKQRIQTLSDSQICVSNSAFTENGNIIMIDFESCRAYLFVPEGTGNSLKLDALQNGILRIYHFEVHFFLNSAYLVQNAKLITKAEKKTAKKIALNDRTNNEETSSELKSYDDQLLLVHATKLSEKGTSSHIIIYLANNGMKLVAYAYPESIIIDSFDIIASRVGEQSVMADKLFEVGSFKFQHPCVIIFDETDKVDKVIGFIDNDLLIKKLINEDWIKYLREELKDYNRIVIPSAESLKDLIKDSKEREMMLATWENPKFILCKCLHNDDLVMITYTDVYVWTLNTEKIQLIYYYSEKEGSQTVFKDLAFTDSFLPPPYIGAVIYRKGFNFGDQDHFKELLETYTKEEFYLAVYGSHVMNKIVGFQDYVLAENFCKSCIEINFKDENDPTPNIQLFGIISQFISKLSEDNSMFVEGFVSEISYFMTFDKYFLTQNLSKVTGIEHLHEFGFIIFAFAHSLHLLLRPATEVSLDYPSYSSDPNDPWNLVTTYNSITSNNTIEENPSLIEPPDANTNMFMWFDSSILAVYVMLTGDSTPISYWTLRDNYSLTVIMVLFSFFTTIYLMNLFISLLGNAIDETTTRESFLTLRAEVSPILSNAIQGEAGELDKKLQKLHDKVDLLQNEMKEMKEEILNALKNRA</sequence>
<comment type="caution">
    <text evidence="1">The sequence shown here is derived from an EMBL/GenBank/DDBJ whole genome shotgun (WGS) entry which is preliminary data.</text>
</comment>
<evidence type="ECO:0000313" key="2">
    <source>
        <dbReference type="Proteomes" id="UP000789920"/>
    </source>
</evidence>
<dbReference type="EMBL" id="CAJVQC010009033">
    <property type="protein sequence ID" value="CAG8599571.1"/>
    <property type="molecule type" value="Genomic_DNA"/>
</dbReference>
<evidence type="ECO:0000313" key="1">
    <source>
        <dbReference type="EMBL" id="CAG8599571.1"/>
    </source>
</evidence>
<proteinExistence type="predicted"/>